<feature type="compositionally biased region" description="Polar residues" evidence="1">
    <location>
        <begin position="1"/>
        <end position="13"/>
    </location>
</feature>
<dbReference type="EMBL" id="CDSF01000122">
    <property type="protein sequence ID" value="CEP02009.1"/>
    <property type="molecule type" value="Genomic_DNA"/>
</dbReference>
<name>A0A0G4J3N9_PLABS</name>
<feature type="region of interest" description="Disordered" evidence="1">
    <location>
        <begin position="1"/>
        <end position="28"/>
    </location>
</feature>
<dbReference type="SUPFAM" id="SSF48371">
    <property type="entry name" value="ARM repeat"/>
    <property type="match status" value="1"/>
</dbReference>
<evidence type="ECO:0000313" key="2">
    <source>
        <dbReference type="EMBL" id="CEP02009.1"/>
    </source>
</evidence>
<evidence type="ECO:0000256" key="1">
    <source>
        <dbReference type="SAM" id="MobiDB-lite"/>
    </source>
</evidence>
<keyword evidence="3" id="KW-1185">Reference proteome</keyword>
<gene>
    <name evidence="2" type="ORF">PBRA_002274</name>
</gene>
<protein>
    <submittedName>
        <fullName evidence="2">Uncharacterized protein</fullName>
    </submittedName>
</protein>
<dbReference type="InterPro" id="IPR016024">
    <property type="entry name" value="ARM-type_fold"/>
</dbReference>
<feature type="region of interest" description="Disordered" evidence="1">
    <location>
        <begin position="972"/>
        <end position="1018"/>
    </location>
</feature>
<accession>A0A0G4J3N9</accession>
<sequence length="1618" mass="175058">MPSPEDSASSCGRGSSIAEPSPDLPAPPRTALVSILNRRSAPPVDVAVPSAGRLTDAALNLLQAAAACDSSDDAASLLLRLITHIEHTSVHEAKVEPLSCPDGRAAPNAMVASCRTLLTKFPRDPHVQINLASVLIRLAAINDEDLEPAVKFLTTDCVRSIPSATFDALGNALPTLLEQVHNDSDLNGLLTILLKLAAHPWYYQSAIDVVIGEIHRVVHLWASLAPGSLPKYFRLLALLAQHSAVTLDLFLDYVPCLVGHVIVRTASSRIRDVTSMTDSESHVFLEALRLIASLSSHSSTLADAFASALFDLVINELIRGPRLRMDRASCTARTALAPRRERLCRLFDVANGILSTSTMNLLQDDSTCEKVKRGVVDVTSAAFPVFAGPGCALMLTLYKKRGACADTVWTGPLGLVELVQQISRMILAHERTTAPGIGAVEAFVNVIRLVVHCSSSSTAPPPDIDYERVLKVTTKRLLETVAAVDHWAVRSEALNALSVLGASRYPSLVTALIANATKSFRHHLHDSATALIHIAFRIVANDLGAEHKDLDPAGIIGGITGLLESCNDASERDSDPLIENADGITRVRQACVKFLHLAWRNAALWDAVMALPTARVRLLLVKTLLGEFVAAVEPASNDVTTGAAIEQTPLAFDVGVVLGALDDLTVIAEAAAFTSQLEASVGVSGAVGQEQRLRAHLQRIRFRCIVQIADTVAGDRKRDVVRRLVDSADNLQAWLALPDGRTIEDIVARESAPWCDDDANGRRPLHLVPMQVEHAPSVHRLLRGAQHSEEHWRQVAAQEVRPPGERHFVVRAGPGPDIVAVAGVAPDPNDADVALVHTFVVDDTIDAQDLYDARLDLISHITRRAGRRRLRMAGRAHEAWLARHDNVFRKADVKSADGETMFEWEARPDVSLEELIEHDGTAAQGLPNFDCGLARLHTSIELMVPHASRVTLSSTYPLRSRIESRVRHLSEKAMCRPHADSEGNALTPVSSSPKPSPFLSTLESFSSGESQQDTVGTDKDKTFGFAAHVHSPSVPLSASDEHTSPATKLDEIRRRRWAIPATIANVDVGALALSAYLRLCLSLLTATNVTPGDRRNALHIIRTATWQSAMLSAVLYKAPHGITVNLGAKLLDILTASLVEMPSTTGAKPFLDQCQDVQVAAHVATSLLSKAVDAIHARPWSGRRLAPAVESMMAGAAAAFAAAIDAVRRMRYLTHLLKDSATSSAEDETSGTYLHRLAKLNADLQTSTLADLVPEQYIRDLLQYDMELADDPVEDIGHKAGIGCCTALDTMRIHLRWILADAASGPLLKDYVCMGVSDQPSLRASYLADIIAGAKVGALRVGLESRFREAQVFAANELIETLACIEDPPRPGPRSDAPSAPRVLILSSHYVYLGASFTSPPTSFERIPYADLYDTYVDATGQEVTIGCAGRDGNARLVRQTWELCPFGCVDKILAVVTRKCRLFCSRMWHVSRAPAPGPGVRICTRVDVQQDNGTLVRRTLVWAREQHNGTRLEILYAGDDETGSPDLSGSRWNILMTLGWVDGCNAVGGYFAVDKIDAVEVSDTSRAIMTVGIGARKLTVLFVCDASREVWHRALRAAATSVDPKDEAGRRPRVSSI</sequence>
<feature type="compositionally biased region" description="Polar residues" evidence="1">
    <location>
        <begin position="987"/>
        <end position="1015"/>
    </location>
</feature>
<feature type="compositionally biased region" description="Basic and acidic residues" evidence="1">
    <location>
        <begin position="972"/>
        <end position="981"/>
    </location>
</feature>
<reference evidence="2 3" key="1">
    <citation type="submission" date="2015-02" db="EMBL/GenBank/DDBJ databases">
        <authorList>
            <person name="Chooi Y.-H."/>
        </authorList>
    </citation>
    <scope>NUCLEOTIDE SEQUENCE [LARGE SCALE GENOMIC DNA]</scope>
    <source>
        <strain evidence="2">E3</strain>
    </source>
</reference>
<proteinExistence type="predicted"/>
<dbReference type="Proteomes" id="UP000039324">
    <property type="component" value="Unassembled WGS sequence"/>
</dbReference>
<organism evidence="2 3">
    <name type="scientific">Plasmodiophora brassicae</name>
    <name type="common">Clubroot disease agent</name>
    <dbReference type="NCBI Taxonomy" id="37360"/>
    <lineage>
        <taxon>Eukaryota</taxon>
        <taxon>Sar</taxon>
        <taxon>Rhizaria</taxon>
        <taxon>Endomyxa</taxon>
        <taxon>Phytomyxea</taxon>
        <taxon>Plasmodiophorida</taxon>
        <taxon>Plasmodiophoridae</taxon>
        <taxon>Plasmodiophora</taxon>
    </lineage>
</organism>
<evidence type="ECO:0000313" key="3">
    <source>
        <dbReference type="Proteomes" id="UP000039324"/>
    </source>
</evidence>